<gene>
    <name evidence="5" type="ORF">NN4_45270</name>
</gene>
<dbReference type="InterPro" id="IPR016292">
    <property type="entry name" value="Epoxide_hydrolase"/>
</dbReference>
<keyword evidence="6" id="KW-1185">Reference proteome</keyword>
<dbReference type="GO" id="GO:0097176">
    <property type="term" value="P:epoxide metabolic process"/>
    <property type="evidence" value="ECO:0007669"/>
    <property type="project" value="TreeGrafter"/>
</dbReference>
<comment type="similarity">
    <text evidence="1">Belongs to the peptidase S33 family.</text>
</comment>
<accession>A0A511MIR8</accession>
<feature type="domain" description="Epoxide hydrolase N-terminal" evidence="4">
    <location>
        <begin position="12"/>
        <end position="115"/>
    </location>
</feature>
<evidence type="ECO:0000313" key="5">
    <source>
        <dbReference type="EMBL" id="GEM40008.1"/>
    </source>
</evidence>
<evidence type="ECO:0000259" key="4">
    <source>
        <dbReference type="Pfam" id="PF06441"/>
    </source>
</evidence>
<dbReference type="PIRSF" id="PIRSF001112">
    <property type="entry name" value="Epoxide_hydrolase"/>
    <property type="match status" value="1"/>
</dbReference>
<dbReference type="SUPFAM" id="SSF53474">
    <property type="entry name" value="alpha/beta-Hydrolases"/>
    <property type="match status" value="2"/>
</dbReference>
<evidence type="ECO:0000256" key="3">
    <source>
        <dbReference type="ARBA" id="ARBA00022801"/>
    </source>
</evidence>
<dbReference type="PANTHER" id="PTHR21661:SF35">
    <property type="entry name" value="EPOXIDE HYDROLASE"/>
    <property type="match status" value="1"/>
</dbReference>
<dbReference type="Pfam" id="PF06441">
    <property type="entry name" value="EHN"/>
    <property type="match status" value="1"/>
</dbReference>
<comment type="caution">
    <text evidence="5">The sequence shown here is derived from an EMBL/GenBank/DDBJ whole genome shotgun (WGS) entry which is preliminary data.</text>
</comment>
<reference evidence="5 6" key="1">
    <citation type="submission" date="2019-07" db="EMBL/GenBank/DDBJ databases">
        <title>Whole genome shotgun sequence of Nocardia ninae NBRC 108245.</title>
        <authorList>
            <person name="Hosoyama A."/>
            <person name="Uohara A."/>
            <person name="Ohji S."/>
            <person name="Ichikawa N."/>
        </authorList>
    </citation>
    <scope>NUCLEOTIDE SEQUENCE [LARGE SCALE GENOMIC DNA]</scope>
    <source>
        <strain evidence="5 6">NBRC 108245</strain>
    </source>
</reference>
<name>A0A511MIR8_9NOCA</name>
<protein>
    <recommendedName>
        <fullName evidence="4">Epoxide hydrolase N-terminal domain-containing protein</fullName>
    </recommendedName>
</protein>
<dbReference type="AlphaFoldDB" id="A0A511MIR8"/>
<organism evidence="5 6">
    <name type="scientific">Nocardia ninae NBRC 108245</name>
    <dbReference type="NCBI Taxonomy" id="1210091"/>
    <lineage>
        <taxon>Bacteria</taxon>
        <taxon>Bacillati</taxon>
        <taxon>Actinomycetota</taxon>
        <taxon>Actinomycetes</taxon>
        <taxon>Mycobacteriales</taxon>
        <taxon>Nocardiaceae</taxon>
        <taxon>Nocardia</taxon>
    </lineage>
</organism>
<dbReference type="Proteomes" id="UP000321424">
    <property type="component" value="Unassembled WGS sequence"/>
</dbReference>
<keyword evidence="2" id="KW-0058">Aromatic hydrocarbons catabolism</keyword>
<keyword evidence="3" id="KW-0378">Hydrolase</keyword>
<proteinExistence type="inferred from homology"/>
<sequence>MFMTKTPESVCPFRIEIPQAQLDDLHARLANTRWPAELPGVGWSRGVPVEYLKDLAEYWRTEFDWQAQEALLNEHPQFTTEVDGQHLHFLHVRSPEPDATPLLLVHGWPGGVTDFLDVIGPLSDPRSHGGDPADAFHLVIPSLPGFGFSTPLAGPGMNAAKMAAVFAKLMARLGYDRYGVHGYDTGSWVAPQVGRQDPDRVVGVHVNAMITFPMGIEGEMDGLSEGEQQRWQRMQNFNDAYLQCNSKRPQTVAFGLNDSPVGQLAWMVEMFKELTMPEDGLPEDAIDRDRMLLDVSLYWLTGTAGSAAQIYYEEISANDWSSADWSAAEGVEPSAGEWGGAANPEGAEGTWDGAGTAGQSAGTPRVVVEAGDEGGIAQPESDWGTAATGQESESEWAAGQGNDWATAARSTVPTGVLVSAHDVTIRSWAERDHHIVHWTELGRGGHFLAMEEPQAVVDDLRVFFRKLA</sequence>
<dbReference type="InterPro" id="IPR010497">
    <property type="entry name" value="Epoxide_hydro_N"/>
</dbReference>
<evidence type="ECO:0000313" key="6">
    <source>
        <dbReference type="Proteomes" id="UP000321424"/>
    </source>
</evidence>
<dbReference type="PANTHER" id="PTHR21661">
    <property type="entry name" value="EPOXIDE HYDROLASE 1-RELATED"/>
    <property type="match status" value="1"/>
</dbReference>
<dbReference type="EMBL" id="BJXA01000031">
    <property type="protein sequence ID" value="GEM40008.1"/>
    <property type="molecule type" value="Genomic_DNA"/>
</dbReference>
<evidence type="ECO:0000256" key="2">
    <source>
        <dbReference type="ARBA" id="ARBA00022797"/>
    </source>
</evidence>
<evidence type="ECO:0000256" key="1">
    <source>
        <dbReference type="ARBA" id="ARBA00010088"/>
    </source>
</evidence>
<dbReference type="InterPro" id="IPR029058">
    <property type="entry name" value="AB_hydrolase_fold"/>
</dbReference>
<dbReference type="GO" id="GO:0004301">
    <property type="term" value="F:epoxide hydrolase activity"/>
    <property type="evidence" value="ECO:0007669"/>
    <property type="project" value="TreeGrafter"/>
</dbReference>
<dbReference type="Gene3D" id="3.40.50.1820">
    <property type="entry name" value="alpha/beta hydrolase"/>
    <property type="match status" value="2"/>
</dbReference>